<reference evidence="2" key="1">
    <citation type="submission" date="2020-05" db="EMBL/GenBank/DDBJ databases">
        <title>Mycena genomes resolve the evolution of fungal bioluminescence.</title>
        <authorList>
            <person name="Tsai I.J."/>
        </authorList>
    </citation>
    <scope>NUCLEOTIDE SEQUENCE</scope>
    <source>
        <strain evidence="2">171206Taipei</strain>
    </source>
</reference>
<organism evidence="2 3">
    <name type="scientific">Mycena indigotica</name>
    <dbReference type="NCBI Taxonomy" id="2126181"/>
    <lineage>
        <taxon>Eukaryota</taxon>
        <taxon>Fungi</taxon>
        <taxon>Dikarya</taxon>
        <taxon>Basidiomycota</taxon>
        <taxon>Agaricomycotina</taxon>
        <taxon>Agaricomycetes</taxon>
        <taxon>Agaricomycetidae</taxon>
        <taxon>Agaricales</taxon>
        <taxon>Marasmiineae</taxon>
        <taxon>Mycenaceae</taxon>
        <taxon>Mycena</taxon>
    </lineage>
</organism>
<evidence type="ECO:0000313" key="3">
    <source>
        <dbReference type="Proteomes" id="UP000636479"/>
    </source>
</evidence>
<dbReference type="Proteomes" id="UP000636479">
    <property type="component" value="Unassembled WGS sequence"/>
</dbReference>
<dbReference type="EMBL" id="JACAZF010000001">
    <property type="protein sequence ID" value="KAF7315515.1"/>
    <property type="molecule type" value="Genomic_DNA"/>
</dbReference>
<protein>
    <submittedName>
        <fullName evidence="2">Uncharacterized protein</fullName>
    </submittedName>
</protein>
<evidence type="ECO:0000256" key="1">
    <source>
        <dbReference type="SAM" id="MobiDB-lite"/>
    </source>
</evidence>
<feature type="region of interest" description="Disordered" evidence="1">
    <location>
        <begin position="195"/>
        <end position="232"/>
    </location>
</feature>
<feature type="compositionally biased region" description="Basic and acidic residues" evidence="1">
    <location>
        <begin position="203"/>
        <end position="224"/>
    </location>
</feature>
<proteinExistence type="predicted"/>
<dbReference type="RefSeq" id="XP_037225538.1">
    <property type="nucleotide sequence ID" value="XM_037357628.1"/>
</dbReference>
<dbReference type="GeneID" id="59340144"/>
<evidence type="ECO:0000313" key="2">
    <source>
        <dbReference type="EMBL" id="KAF7315515.1"/>
    </source>
</evidence>
<accession>A0A8H6TB39</accession>
<name>A0A8H6TB39_9AGAR</name>
<keyword evidence="3" id="KW-1185">Reference proteome</keyword>
<gene>
    <name evidence="2" type="ORF">MIND_00066800</name>
</gene>
<dbReference type="AlphaFoldDB" id="A0A8H6TB39"/>
<sequence length="232" mass="25453">MASYNESEFEGGGLRHETRLMIVGIIHLDHGPSSGPDIPQNLGKRRENIRKHHVRKVYRRVHRAKKAPPDRPGKLEAVLAVEAHALEKLVPFAFVQNVDWRNQRHQHDECRNGRDIAKGVYERHVAPCEVAEDAPAQETPHCVGGKEAVHGVVDDGWVGGRLRAGGEVGGQMGVEVCLHTQVHCGDGIDAKEVEAMEVGGPPDDPKASQDQDSEGQREVDDNRNLGHAACPQ</sequence>
<comment type="caution">
    <text evidence="2">The sequence shown here is derived from an EMBL/GenBank/DDBJ whole genome shotgun (WGS) entry which is preliminary data.</text>
</comment>